<comment type="subunit">
    <text evidence="15">Component of the small nucleolar ribonucleoprotein particles containing H/ACA-type snoRNAs (H/ACA snoRNPs).</text>
</comment>
<evidence type="ECO:0000256" key="9">
    <source>
        <dbReference type="ARBA" id="ARBA00022701"/>
    </source>
</evidence>
<comment type="catalytic activity">
    <reaction evidence="2">
        <text>uridine in snRNA = pseudouridine in snRNA</text>
        <dbReference type="Rhea" id="RHEA:51124"/>
        <dbReference type="Rhea" id="RHEA-COMP:12891"/>
        <dbReference type="Rhea" id="RHEA-COMP:12892"/>
        <dbReference type="ChEBI" id="CHEBI:65314"/>
        <dbReference type="ChEBI" id="CHEBI:65315"/>
    </reaction>
</comment>
<dbReference type="PROSITE" id="PS50890">
    <property type="entry name" value="PUA"/>
    <property type="match status" value="1"/>
</dbReference>
<keyword evidence="25" id="KW-1185">Reference proteome</keyword>
<feature type="domain" description="PUA" evidence="22">
    <location>
        <begin position="560"/>
        <end position="634"/>
    </location>
</feature>
<dbReference type="Proteomes" id="UP001149079">
    <property type="component" value="Unassembled WGS sequence"/>
</dbReference>
<dbReference type="InterPro" id="IPR007599">
    <property type="entry name" value="DER1"/>
</dbReference>
<feature type="transmembrane region" description="Helical" evidence="21">
    <location>
        <begin position="133"/>
        <end position="152"/>
    </location>
</feature>
<comment type="caution">
    <text evidence="24">The sequence shown here is derived from an EMBL/GenBank/DDBJ whole genome shotgun (WGS) entry which is preliminary data.</text>
</comment>
<dbReference type="InterPro" id="IPR032819">
    <property type="entry name" value="TruB_C"/>
</dbReference>
<evidence type="ECO:0000259" key="23">
    <source>
        <dbReference type="SMART" id="SM01136"/>
    </source>
</evidence>
<dbReference type="RefSeq" id="XP_056525800.1">
    <property type="nucleotide sequence ID" value="XM_056663687.1"/>
</dbReference>
<dbReference type="InterPro" id="IPR020103">
    <property type="entry name" value="PsdUridine_synth_cat_dom_sf"/>
</dbReference>
<dbReference type="PANTHER" id="PTHR23127:SF0">
    <property type="entry name" value="H_ACA RIBONUCLEOPROTEIN COMPLEX SUBUNIT DKC1"/>
    <property type="match status" value="1"/>
</dbReference>
<dbReference type="Gene3D" id="2.30.130.10">
    <property type="entry name" value="PUA domain"/>
    <property type="match status" value="1"/>
</dbReference>
<dbReference type="NCBIfam" id="TIGR00425">
    <property type="entry name" value="CBF5"/>
    <property type="match status" value="1"/>
</dbReference>
<feature type="transmembrane region" description="Helical" evidence="21">
    <location>
        <begin position="88"/>
        <end position="112"/>
    </location>
</feature>
<keyword evidence="8 21" id="KW-0812">Transmembrane</keyword>
<comment type="catalytic activity">
    <reaction evidence="1">
        <text>a uridine in mRNA = a pseudouridine in mRNA</text>
        <dbReference type="Rhea" id="RHEA:56644"/>
        <dbReference type="Rhea" id="RHEA-COMP:14658"/>
        <dbReference type="Rhea" id="RHEA-COMP:14659"/>
        <dbReference type="ChEBI" id="CHEBI:65314"/>
        <dbReference type="ChEBI" id="CHEBI:65315"/>
    </reaction>
</comment>
<keyword evidence="11 21" id="KW-0472">Membrane</keyword>
<protein>
    <recommendedName>
        <fullName evidence="7">H/ACA ribonucleoprotein complex subunit CBF5</fullName>
    </recommendedName>
    <alternativeName>
        <fullName evidence="17">Centromere-binding factor 5</fullName>
    </alternativeName>
    <alternativeName>
        <fullName evidence="16">H/ACA ribonucleoprotein complex subunit cbf5</fullName>
    </alternativeName>
    <alternativeName>
        <fullName evidence="19">H/ACA snoRNP protein CBF5</fullName>
    </alternativeName>
    <alternativeName>
        <fullName evidence="18">Small nucleolar RNP protein CBF5</fullName>
    </alternativeName>
</protein>
<dbReference type="EMBL" id="JAPQKL010000002">
    <property type="protein sequence ID" value="KAJ5144156.1"/>
    <property type="molecule type" value="Genomic_DNA"/>
</dbReference>
<dbReference type="SMART" id="SM01136">
    <property type="entry name" value="DKCLD"/>
    <property type="match status" value="1"/>
</dbReference>
<keyword evidence="13" id="KW-0687">Ribonucleoprotein</keyword>
<keyword evidence="10 21" id="KW-1133">Transmembrane helix</keyword>
<dbReference type="SUPFAM" id="SSF144091">
    <property type="entry name" value="Rhomboid-like"/>
    <property type="match status" value="1"/>
</dbReference>
<proteinExistence type="inferred from homology"/>
<name>A0A9W9HEB2_9EURO</name>
<keyword evidence="9" id="KW-0493">Microtubule</keyword>
<dbReference type="PANTHER" id="PTHR23127">
    <property type="entry name" value="CENTROMERE/MICROTUBULE BINDING PROTEIN CBF5"/>
    <property type="match status" value="1"/>
</dbReference>
<evidence type="ECO:0000256" key="6">
    <source>
        <dbReference type="ARBA" id="ARBA00008999"/>
    </source>
</evidence>
<evidence type="ECO:0000259" key="22">
    <source>
        <dbReference type="SMART" id="SM00359"/>
    </source>
</evidence>
<evidence type="ECO:0000256" key="10">
    <source>
        <dbReference type="ARBA" id="ARBA00022989"/>
    </source>
</evidence>
<keyword evidence="12" id="KW-0413">Isomerase</keyword>
<dbReference type="GO" id="GO:0031429">
    <property type="term" value="C:box H/ACA snoRNP complex"/>
    <property type="evidence" value="ECO:0007669"/>
    <property type="project" value="TreeGrafter"/>
</dbReference>
<evidence type="ECO:0000256" key="13">
    <source>
        <dbReference type="ARBA" id="ARBA00023274"/>
    </source>
</evidence>
<evidence type="ECO:0000256" key="21">
    <source>
        <dbReference type="SAM" id="Phobius"/>
    </source>
</evidence>
<comment type="function">
    <text evidence="14">Catalytic subunit of H/ACA small nucleolar ribonucleoprotein (H/ACA snoRNP) complex, which catalyzes pseudouridylation of rRNA. This involves the isomerization of uridine such that the ribose is subsequently attached to C5, instead of the normal N1. Pseudouridine ('psi') residues may serve to stabilize the conformation of rRNAs and play a central role in ribosomal RNA processing. The H/ACA snoRNP complex also mediates pseudouridylation of other types of RNAs. Catalyzes pseudouridylation at position 93 in U2 snRNA. Also catalyzes pseudouridylation of mRNAs; H/ACA-type snoRNAs probably guide pseudouridylation of mRNAs.</text>
</comment>
<dbReference type="SUPFAM" id="SSF55120">
    <property type="entry name" value="Pseudouridine synthase"/>
    <property type="match status" value="1"/>
</dbReference>
<dbReference type="CDD" id="cd21148">
    <property type="entry name" value="PUA_Cbf5"/>
    <property type="match status" value="1"/>
</dbReference>
<evidence type="ECO:0000256" key="17">
    <source>
        <dbReference type="ARBA" id="ARBA00077661"/>
    </source>
</evidence>
<dbReference type="Pfam" id="PF16198">
    <property type="entry name" value="TruB_C_2"/>
    <property type="match status" value="1"/>
</dbReference>
<dbReference type="InterPro" id="IPR004521">
    <property type="entry name" value="Uncharacterised_CHP00451"/>
</dbReference>
<feature type="compositionally biased region" description="Low complexity" evidence="20">
    <location>
        <begin position="688"/>
        <end position="700"/>
    </location>
</feature>
<evidence type="ECO:0000313" key="24">
    <source>
        <dbReference type="EMBL" id="KAJ5144156.1"/>
    </source>
</evidence>
<evidence type="ECO:0000256" key="15">
    <source>
        <dbReference type="ARBA" id="ARBA00062786"/>
    </source>
</evidence>
<reference evidence="24" key="1">
    <citation type="submission" date="2022-11" db="EMBL/GenBank/DDBJ databases">
        <authorList>
            <person name="Petersen C."/>
        </authorList>
    </citation>
    <scope>NUCLEOTIDE SEQUENCE</scope>
    <source>
        <strain evidence="24">IBT 22155</strain>
    </source>
</reference>
<evidence type="ECO:0000256" key="11">
    <source>
        <dbReference type="ARBA" id="ARBA00023136"/>
    </source>
</evidence>
<dbReference type="AlphaFoldDB" id="A0A9W9HEB2"/>
<dbReference type="OrthoDB" id="10250002at2759"/>
<evidence type="ECO:0000256" key="19">
    <source>
        <dbReference type="ARBA" id="ARBA00082909"/>
    </source>
</evidence>
<feature type="region of interest" description="Disordered" evidence="20">
    <location>
        <begin position="686"/>
        <end position="762"/>
    </location>
</feature>
<dbReference type="InterPro" id="IPR004802">
    <property type="entry name" value="tRNA_PsdUridine_synth_B_fam"/>
</dbReference>
<evidence type="ECO:0000256" key="18">
    <source>
        <dbReference type="ARBA" id="ARBA00081789"/>
    </source>
</evidence>
<comment type="similarity">
    <text evidence="6">Belongs to the pseudouridine synthase TruB family.</text>
</comment>
<dbReference type="GeneID" id="81402857"/>
<dbReference type="GO" id="GO:0009982">
    <property type="term" value="F:pseudouridine synthase activity"/>
    <property type="evidence" value="ECO:0007669"/>
    <property type="project" value="InterPro"/>
</dbReference>
<evidence type="ECO:0000256" key="12">
    <source>
        <dbReference type="ARBA" id="ARBA00023235"/>
    </source>
</evidence>
<dbReference type="InterPro" id="IPR012960">
    <property type="entry name" value="Dyskerin-like"/>
</dbReference>
<evidence type="ECO:0000256" key="20">
    <source>
        <dbReference type="SAM" id="MobiDB-lite"/>
    </source>
</evidence>
<comment type="subcellular location">
    <subcellularLocation>
        <location evidence="4">Membrane</location>
        <topology evidence="4">Multi-pass membrane protein</topology>
    </subcellularLocation>
    <subcellularLocation>
        <location evidence="5">Nucleus</location>
        <location evidence="5">Nucleolus</location>
    </subcellularLocation>
</comment>
<dbReference type="SMART" id="SM00359">
    <property type="entry name" value="PUA"/>
    <property type="match status" value="1"/>
</dbReference>
<dbReference type="SUPFAM" id="SSF88697">
    <property type="entry name" value="PUA domain-like"/>
    <property type="match status" value="1"/>
</dbReference>
<accession>A0A9W9HEB2</accession>
<evidence type="ECO:0000256" key="4">
    <source>
        <dbReference type="ARBA" id="ARBA00004141"/>
    </source>
</evidence>
<dbReference type="Gene3D" id="3.30.2350.10">
    <property type="entry name" value="Pseudouridine synthase"/>
    <property type="match status" value="1"/>
</dbReference>
<evidence type="ECO:0000256" key="8">
    <source>
        <dbReference type="ARBA" id="ARBA00022692"/>
    </source>
</evidence>
<evidence type="ECO:0000256" key="5">
    <source>
        <dbReference type="ARBA" id="ARBA00004604"/>
    </source>
</evidence>
<dbReference type="GO" id="GO:0005874">
    <property type="term" value="C:microtubule"/>
    <property type="evidence" value="ECO:0007669"/>
    <property type="project" value="UniProtKB-KW"/>
</dbReference>
<evidence type="ECO:0000256" key="2">
    <source>
        <dbReference type="ARBA" id="ARBA00001832"/>
    </source>
</evidence>
<gene>
    <name evidence="24" type="ORF">N7515_002943</name>
</gene>
<feature type="compositionally biased region" description="Basic and acidic residues" evidence="20">
    <location>
        <begin position="701"/>
        <end position="735"/>
    </location>
</feature>
<dbReference type="GO" id="GO:0000495">
    <property type="term" value="P:box H/ACA sno(s)RNA 3'-end processing"/>
    <property type="evidence" value="ECO:0007669"/>
    <property type="project" value="TreeGrafter"/>
</dbReference>
<reference evidence="24" key="2">
    <citation type="journal article" date="2023" name="IMA Fungus">
        <title>Comparative genomic study of the Penicillium genus elucidates a diverse pangenome and 15 lateral gene transfer events.</title>
        <authorList>
            <person name="Petersen C."/>
            <person name="Sorensen T."/>
            <person name="Nielsen M.R."/>
            <person name="Sondergaard T.E."/>
            <person name="Sorensen J.L."/>
            <person name="Fitzpatrick D.A."/>
            <person name="Frisvad J.C."/>
            <person name="Nielsen K.L."/>
        </authorList>
    </citation>
    <scope>NUCLEOTIDE SEQUENCE</scope>
    <source>
        <strain evidence="24">IBT 22155</strain>
    </source>
</reference>
<dbReference type="InterPro" id="IPR036974">
    <property type="entry name" value="PUA_sf"/>
</dbReference>
<dbReference type="NCBIfam" id="TIGR00451">
    <property type="entry name" value="unchar_dom_2"/>
    <property type="match status" value="1"/>
</dbReference>
<evidence type="ECO:0000256" key="16">
    <source>
        <dbReference type="ARBA" id="ARBA00072225"/>
    </source>
</evidence>
<dbReference type="Pfam" id="PF04511">
    <property type="entry name" value="DER1"/>
    <property type="match status" value="1"/>
</dbReference>
<evidence type="ECO:0000256" key="1">
    <source>
        <dbReference type="ARBA" id="ARBA00001166"/>
    </source>
</evidence>
<sequence length="762" mass="85801">MDIFWAAPPVTRTLTTLTLIQSAVTYGGLWNFYYVPFVPSLIFQWPPQIYRLVTPFLLTGPKLDFVFDLYFIYRYGGAVERSMAAGEFFVYLLFVAFNLMLTAGAYLNAMILTHSMIMAFVYTYSQTNRGTKTRFFFIDIPTVALPYAMLLVEMVRNGWHSALIEAMGILAAHLYDFLTRIYPTFGGGRNFITVPGFVERTAEIEDMARQFAHQGRVTSHRQQQRQEYPWVAGHLRVLGAAEALVGDLARSRHVSMQILPTCCRTRKISFDKIFGVFTAHSSTTTNKMAVVKTSEMDYAIKPEASVPSVDTSDWPLLLKNYEKLLVRTGHFTPIPAGSSPLSRDLKSYISSGVINLDKPSNPSSHEVVAWMKRILRSEKTGHSGTLDPKVTGCLIVCIDRATRLVKSQQGAGKEYVCVIRLHDKIPGGEAQFVRALETLTGALFQRPPLISAVKRQLRIRTIHESKNYEFDNERHLGVFWVSCEAGTYIRTLCVHLGLLLGVGAHMQELRRVRSGAMDESKGMVTLHDVMDAQWVYDNNRDESYLRKVISPLESLLTSYKRIVVKDSAVNAVCYGAKLMIPGLLRYEAGIECHEEVVLMTTKGEAIAIGIAQMSTVELTTCDHGVVAKVKRCIMERDLYPRRWGLGPTALEKKKMKTAGTLDKYGRTNEATPAKWKSEYKDFNLPLGETPAAAAPPTVTKTETEAPKAESPEPVKEESDNKKRKHDGETAEEKAERKKKKKEKKEKKERRKSKQQDDSDDSD</sequence>
<dbReference type="GO" id="GO:0016020">
    <property type="term" value="C:membrane"/>
    <property type="evidence" value="ECO:0007669"/>
    <property type="project" value="UniProtKB-SubCell"/>
</dbReference>
<dbReference type="InterPro" id="IPR002501">
    <property type="entry name" value="PsdUridine_synth_N"/>
</dbReference>
<feature type="domain" description="Dyskerin-like" evidence="23">
    <location>
        <begin position="310"/>
        <end position="368"/>
    </location>
</feature>
<evidence type="ECO:0000313" key="25">
    <source>
        <dbReference type="Proteomes" id="UP001149079"/>
    </source>
</evidence>
<dbReference type="Pfam" id="PF08068">
    <property type="entry name" value="DKCLD"/>
    <property type="match status" value="1"/>
</dbReference>
<evidence type="ECO:0000256" key="7">
    <source>
        <dbReference type="ARBA" id="ARBA00019272"/>
    </source>
</evidence>
<evidence type="ECO:0000256" key="3">
    <source>
        <dbReference type="ARBA" id="ARBA00001896"/>
    </source>
</evidence>
<dbReference type="GO" id="GO:0003723">
    <property type="term" value="F:RNA binding"/>
    <property type="evidence" value="ECO:0007669"/>
    <property type="project" value="InterPro"/>
</dbReference>
<dbReference type="InterPro" id="IPR002478">
    <property type="entry name" value="PUA"/>
</dbReference>
<dbReference type="FunFam" id="3.30.2350.10:FF:000001">
    <property type="entry name" value="H/ACA ribonucleoprotein complex subunit CBF5"/>
    <property type="match status" value="1"/>
</dbReference>
<feature type="compositionally biased region" description="Basic residues" evidence="20">
    <location>
        <begin position="736"/>
        <end position="752"/>
    </location>
</feature>
<dbReference type="NCBIfam" id="NF003280">
    <property type="entry name" value="PRK04270.1"/>
    <property type="match status" value="1"/>
</dbReference>
<dbReference type="GO" id="GO:0031118">
    <property type="term" value="P:rRNA pseudouridine synthesis"/>
    <property type="evidence" value="ECO:0007669"/>
    <property type="project" value="TreeGrafter"/>
</dbReference>
<evidence type="ECO:0000256" key="14">
    <source>
        <dbReference type="ARBA" id="ARBA00056777"/>
    </source>
</evidence>
<dbReference type="Pfam" id="PF01509">
    <property type="entry name" value="TruB_N"/>
    <property type="match status" value="1"/>
</dbReference>
<dbReference type="GO" id="GO:1990481">
    <property type="term" value="P:mRNA pseudouridine synthesis"/>
    <property type="evidence" value="ECO:0007669"/>
    <property type="project" value="TreeGrafter"/>
</dbReference>
<dbReference type="InterPro" id="IPR035952">
    <property type="entry name" value="Rhomboid-like_sf"/>
</dbReference>
<dbReference type="Pfam" id="PF01472">
    <property type="entry name" value="PUA"/>
    <property type="match status" value="1"/>
</dbReference>
<organism evidence="24 25">
    <name type="scientific">Penicillium bovifimosum</name>
    <dbReference type="NCBI Taxonomy" id="126998"/>
    <lineage>
        <taxon>Eukaryota</taxon>
        <taxon>Fungi</taxon>
        <taxon>Dikarya</taxon>
        <taxon>Ascomycota</taxon>
        <taxon>Pezizomycotina</taxon>
        <taxon>Eurotiomycetes</taxon>
        <taxon>Eurotiomycetidae</taxon>
        <taxon>Eurotiales</taxon>
        <taxon>Aspergillaceae</taxon>
        <taxon>Penicillium</taxon>
    </lineage>
</organism>
<dbReference type="GO" id="GO:0031120">
    <property type="term" value="P:snRNA pseudouridine synthesis"/>
    <property type="evidence" value="ECO:0007669"/>
    <property type="project" value="TreeGrafter"/>
</dbReference>
<dbReference type="InterPro" id="IPR015947">
    <property type="entry name" value="PUA-like_sf"/>
</dbReference>
<comment type="catalytic activity">
    <reaction evidence="3">
        <text>uridine in 5S rRNA = pseudouridine in 5S rRNA</text>
        <dbReference type="Rhea" id="RHEA:47036"/>
        <dbReference type="Rhea" id="RHEA-COMP:11730"/>
        <dbReference type="Rhea" id="RHEA-COMP:11731"/>
        <dbReference type="ChEBI" id="CHEBI:65314"/>
        <dbReference type="ChEBI" id="CHEBI:65315"/>
    </reaction>
</comment>
<dbReference type="CDD" id="cd02572">
    <property type="entry name" value="PseudoU_synth_hDyskerin"/>
    <property type="match status" value="1"/>
</dbReference>